<sequence>MEINVSGERSRRTGGATGSVGLSEEEEEAGGHGDAGGRGICDLGGEGSAAVGGSLRHGSGGGRGGGGD</sequence>
<proteinExistence type="predicted"/>
<feature type="compositionally biased region" description="Gly residues" evidence="1">
    <location>
        <begin position="58"/>
        <end position="68"/>
    </location>
</feature>
<protein>
    <submittedName>
        <fullName evidence="2">Uncharacterized protein</fullName>
    </submittedName>
</protein>
<evidence type="ECO:0000313" key="3">
    <source>
        <dbReference type="Proteomes" id="UP001189122"/>
    </source>
</evidence>
<dbReference type="AlphaFoldDB" id="A0A7I8JFB7"/>
<dbReference type="Proteomes" id="UP001189122">
    <property type="component" value="Unassembled WGS sequence"/>
</dbReference>
<dbReference type="EMBL" id="LR743598">
    <property type="protein sequence ID" value="CAA2628987.1"/>
    <property type="molecule type" value="Genomic_DNA"/>
</dbReference>
<gene>
    <name evidence="2" type="ORF">SI7747_11014627</name>
</gene>
<keyword evidence="3" id="KW-1185">Reference proteome</keyword>
<feature type="compositionally biased region" description="Gly residues" evidence="1">
    <location>
        <begin position="32"/>
        <end position="47"/>
    </location>
</feature>
<dbReference type="EMBL" id="CACRZD030000011">
    <property type="protein sequence ID" value="CAA6668233.1"/>
    <property type="molecule type" value="Genomic_DNA"/>
</dbReference>
<organism evidence="2">
    <name type="scientific">Spirodela intermedia</name>
    <name type="common">Intermediate duckweed</name>
    <dbReference type="NCBI Taxonomy" id="51605"/>
    <lineage>
        <taxon>Eukaryota</taxon>
        <taxon>Viridiplantae</taxon>
        <taxon>Streptophyta</taxon>
        <taxon>Embryophyta</taxon>
        <taxon>Tracheophyta</taxon>
        <taxon>Spermatophyta</taxon>
        <taxon>Magnoliopsida</taxon>
        <taxon>Liliopsida</taxon>
        <taxon>Araceae</taxon>
        <taxon>Lemnoideae</taxon>
        <taxon>Spirodela</taxon>
    </lineage>
</organism>
<evidence type="ECO:0000313" key="2">
    <source>
        <dbReference type="EMBL" id="CAA2628987.1"/>
    </source>
</evidence>
<accession>A0A7I8JFB7</accession>
<evidence type="ECO:0000256" key="1">
    <source>
        <dbReference type="SAM" id="MobiDB-lite"/>
    </source>
</evidence>
<name>A0A7I8JFB7_SPIIN</name>
<reference evidence="2 3" key="1">
    <citation type="submission" date="2019-12" db="EMBL/GenBank/DDBJ databases">
        <authorList>
            <person name="Scholz U."/>
            <person name="Mascher M."/>
            <person name="Fiebig A."/>
        </authorList>
    </citation>
    <scope>NUCLEOTIDE SEQUENCE</scope>
</reference>
<feature type="region of interest" description="Disordered" evidence="1">
    <location>
        <begin position="1"/>
        <end position="68"/>
    </location>
</feature>